<sequence>MIERTLFSSEHEMFREQVRRFMERELAPHHEEWEENGEVPRWAWKKAGEQGFLCAAIPEEWGGVGADRRYSIILMEEQARLNLTGLGFALHSDIVAPYFDHYGTPEQKLRWLPKMASGDYIAGIAMTEPGGGSDLQAIRTSAVRDGDDYVITGQKTFITNGQTADIFLVACKTDRTEGAKGISLIVVEADRPGFQRGRRLKKLGTKAQDTSELFFNEVRVPVSNLIGEEGKGFGYMMRELAWERMHVGIQAVSCCEAALDWTIDYTRNRKAFGKAVIDFQNSRFKLAEMKTEVQVGRIFLDRCLELVLEGKLDTTTAAMVKLWTSEMQGKVLDACLQLHGGYGFMWEYPITRAFADARVQRIYAGTNEIMKELIGRTL</sequence>
<dbReference type="PANTHER" id="PTHR48083">
    <property type="entry name" value="MEDIUM-CHAIN SPECIFIC ACYL-COA DEHYDROGENASE, MITOCHONDRIAL-RELATED"/>
    <property type="match status" value="1"/>
</dbReference>
<dbReference type="Proteomes" id="UP000481252">
    <property type="component" value="Unassembled WGS sequence"/>
</dbReference>
<dbReference type="AlphaFoldDB" id="A0A7C9R7H9"/>
<dbReference type="InterPro" id="IPR006091">
    <property type="entry name" value="Acyl-CoA_Oxase/DH_mid-dom"/>
</dbReference>
<evidence type="ECO:0000259" key="13">
    <source>
        <dbReference type="Pfam" id="PF02771"/>
    </source>
</evidence>
<dbReference type="InterPro" id="IPR037069">
    <property type="entry name" value="AcylCoA_DH/ox_N_sf"/>
</dbReference>
<dbReference type="GO" id="GO:0033539">
    <property type="term" value="P:fatty acid beta-oxidation using acyl-CoA dehydrogenase"/>
    <property type="evidence" value="ECO:0007669"/>
    <property type="project" value="TreeGrafter"/>
</dbReference>
<dbReference type="FunFam" id="2.40.110.10:FF:000002">
    <property type="entry name" value="Acyl-CoA dehydrogenase fadE12"/>
    <property type="match status" value="1"/>
</dbReference>
<keyword evidence="15" id="KW-1185">Reference proteome</keyword>
<evidence type="ECO:0000256" key="4">
    <source>
        <dbReference type="ARBA" id="ARBA00022630"/>
    </source>
</evidence>
<comment type="pathway">
    <text evidence="2">Siderophore biosynthesis; mycobactin biosynthesis.</text>
</comment>
<dbReference type="GO" id="GO:0005737">
    <property type="term" value="C:cytoplasm"/>
    <property type="evidence" value="ECO:0007669"/>
    <property type="project" value="TreeGrafter"/>
</dbReference>
<dbReference type="PROSITE" id="PS00073">
    <property type="entry name" value="ACYL_COA_DH_2"/>
    <property type="match status" value="1"/>
</dbReference>
<dbReference type="InterPro" id="IPR013786">
    <property type="entry name" value="AcylCoA_DH/ox_N"/>
</dbReference>
<dbReference type="Gene3D" id="1.20.140.10">
    <property type="entry name" value="Butyryl-CoA Dehydrogenase, subunit A, domain 3"/>
    <property type="match status" value="1"/>
</dbReference>
<feature type="domain" description="Acyl-CoA dehydrogenase/oxidase C-terminal" evidence="11">
    <location>
        <begin position="230"/>
        <end position="377"/>
    </location>
</feature>
<keyword evidence="6 10" id="KW-0560">Oxidoreductase</keyword>
<keyword evidence="5 10" id="KW-0274">FAD</keyword>
<comment type="function">
    <text evidence="7">Catalyzes the dehydrogenation at the alpha-beta position of ACP-bound acyl chains. This results in the introduction of a double bond in the lipidic chain, which is further transferred to the epsilon-amino group of lysine residue in the mycobactin core by MbtK.</text>
</comment>
<evidence type="ECO:0000256" key="3">
    <source>
        <dbReference type="ARBA" id="ARBA00009347"/>
    </source>
</evidence>
<dbReference type="Pfam" id="PF00441">
    <property type="entry name" value="Acyl-CoA_dh_1"/>
    <property type="match status" value="1"/>
</dbReference>
<dbReference type="PROSITE" id="PS00072">
    <property type="entry name" value="ACYL_COA_DH_1"/>
    <property type="match status" value="1"/>
</dbReference>
<dbReference type="GO" id="GO:0003995">
    <property type="term" value="F:acyl-CoA dehydrogenase activity"/>
    <property type="evidence" value="ECO:0007669"/>
    <property type="project" value="InterPro"/>
</dbReference>
<accession>A0A7C9R7H9</accession>
<dbReference type="SUPFAM" id="SSF47203">
    <property type="entry name" value="Acyl-CoA dehydrogenase C-terminal domain-like"/>
    <property type="match status" value="1"/>
</dbReference>
<evidence type="ECO:0000256" key="6">
    <source>
        <dbReference type="ARBA" id="ARBA00023002"/>
    </source>
</evidence>
<comment type="cofactor">
    <cofactor evidence="1 10">
        <name>FAD</name>
        <dbReference type="ChEBI" id="CHEBI:57692"/>
    </cofactor>
</comment>
<evidence type="ECO:0000259" key="11">
    <source>
        <dbReference type="Pfam" id="PF00441"/>
    </source>
</evidence>
<evidence type="ECO:0000256" key="7">
    <source>
        <dbReference type="ARBA" id="ARBA00037085"/>
    </source>
</evidence>
<dbReference type="GO" id="GO:0050660">
    <property type="term" value="F:flavin adenine dinucleotide binding"/>
    <property type="evidence" value="ECO:0007669"/>
    <property type="project" value="InterPro"/>
</dbReference>
<dbReference type="RefSeq" id="WP_165117400.1">
    <property type="nucleotide sequence ID" value="NZ_JAAKZG010000004.1"/>
</dbReference>
<dbReference type="InterPro" id="IPR050741">
    <property type="entry name" value="Acyl-CoA_dehydrogenase"/>
</dbReference>
<gene>
    <name evidence="14" type="ORF">G6N74_11605</name>
</gene>
<dbReference type="FunFam" id="1.10.540.10:FF:000009">
    <property type="entry name" value="Probable acyl-CoA dehydrogenase"/>
    <property type="match status" value="1"/>
</dbReference>
<evidence type="ECO:0000259" key="12">
    <source>
        <dbReference type="Pfam" id="PF02770"/>
    </source>
</evidence>
<dbReference type="SUPFAM" id="SSF56645">
    <property type="entry name" value="Acyl-CoA dehydrogenase NM domain-like"/>
    <property type="match status" value="1"/>
</dbReference>
<dbReference type="InterPro" id="IPR006089">
    <property type="entry name" value="Acyl-CoA_DH_CS"/>
</dbReference>
<keyword evidence="4 10" id="KW-0285">Flavoprotein</keyword>
<dbReference type="Pfam" id="PF02771">
    <property type="entry name" value="Acyl-CoA_dh_N"/>
    <property type="match status" value="1"/>
</dbReference>
<evidence type="ECO:0000256" key="1">
    <source>
        <dbReference type="ARBA" id="ARBA00001974"/>
    </source>
</evidence>
<organism evidence="14 15">
    <name type="scientific">Mesorhizobium zhangyense</name>
    <dbReference type="NCBI Taxonomy" id="1776730"/>
    <lineage>
        <taxon>Bacteria</taxon>
        <taxon>Pseudomonadati</taxon>
        <taxon>Pseudomonadota</taxon>
        <taxon>Alphaproteobacteria</taxon>
        <taxon>Hyphomicrobiales</taxon>
        <taxon>Phyllobacteriaceae</taxon>
        <taxon>Mesorhizobium</taxon>
    </lineage>
</organism>
<dbReference type="Gene3D" id="1.10.540.10">
    <property type="entry name" value="Acyl-CoA dehydrogenase/oxidase, N-terminal domain"/>
    <property type="match status" value="1"/>
</dbReference>
<dbReference type="InterPro" id="IPR046373">
    <property type="entry name" value="Acyl-CoA_Oxase/DH_mid-dom_sf"/>
</dbReference>
<proteinExistence type="inferred from homology"/>
<feature type="domain" description="Acyl-CoA dehydrogenase/oxidase N-terminal" evidence="13">
    <location>
        <begin position="9"/>
        <end position="119"/>
    </location>
</feature>
<dbReference type="InterPro" id="IPR036250">
    <property type="entry name" value="AcylCo_DH-like_C"/>
</dbReference>
<evidence type="ECO:0000256" key="8">
    <source>
        <dbReference type="ARBA" id="ARBA00040394"/>
    </source>
</evidence>
<comment type="caution">
    <text evidence="14">The sequence shown here is derived from an EMBL/GenBank/DDBJ whole genome shotgun (WGS) entry which is preliminary data.</text>
</comment>
<dbReference type="InterPro" id="IPR009100">
    <property type="entry name" value="AcylCoA_DH/oxidase_NM_dom_sf"/>
</dbReference>
<dbReference type="Gene3D" id="2.40.110.10">
    <property type="entry name" value="Butyryl-CoA Dehydrogenase, subunit A, domain 2"/>
    <property type="match status" value="1"/>
</dbReference>
<comment type="similarity">
    <text evidence="3 10">Belongs to the acyl-CoA dehydrogenase family.</text>
</comment>
<evidence type="ECO:0000256" key="2">
    <source>
        <dbReference type="ARBA" id="ARBA00005102"/>
    </source>
</evidence>
<reference evidence="14 15" key="1">
    <citation type="submission" date="2020-02" db="EMBL/GenBank/DDBJ databases">
        <title>Genome sequence of the type strain CGMCC 1.15528 of Mesorhizobium zhangyense.</title>
        <authorList>
            <person name="Gao J."/>
            <person name="Sun J."/>
        </authorList>
    </citation>
    <scope>NUCLEOTIDE SEQUENCE [LARGE SCALE GENOMIC DNA]</scope>
    <source>
        <strain evidence="14 15">CGMCC 1.15528</strain>
    </source>
</reference>
<name>A0A7C9R7H9_9HYPH</name>
<evidence type="ECO:0000313" key="14">
    <source>
        <dbReference type="EMBL" id="NGN41716.1"/>
    </source>
</evidence>
<dbReference type="PANTHER" id="PTHR48083:SF20">
    <property type="entry name" value="LONG-CHAIN SPECIFIC ACYL-COA DEHYDROGENASE, MITOCHONDRIAL"/>
    <property type="match status" value="1"/>
</dbReference>
<dbReference type="EMBL" id="JAAKZG010000004">
    <property type="protein sequence ID" value="NGN41716.1"/>
    <property type="molecule type" value="Genomic_DNA"/>
</dbReference>
<dbReference type="InterPro" id="IPR009075">
    <property type="entry name" value="AcylCo_DH/oxidase_C"/>
</dbReference>
<dbReference type="Pfam" id="PF02770">
    <property type="entry name" value="Acyl-CoA_dh_M"/>
    <property type="match status" value="1"/>
</dbReference>
<dbReference type="FunFam" id="1.20.140.10:FF:000001">
    <property type="entry name" value="Acyl-CoA dehydrogenase"/>
    <property type="match status" value="1"/>
</dbReference>
<feature type="domain" description="Acyl-CoA oxidase/dehydrogenase middle" evidence="12">
    <location>
        <begin position="124"/>
        <end position="218"/>
    </location>
</feature>
<evidence type="ECO:0000256" key="5">
    <source>
        <dbReference type="ARBA" id="ARBA00022827"/>
    </source>
</evidence>
<evidence type="ECO:0000313" key="15">
    <source>
        <dbReference type="Proteomes" id="UP000481252"/>
    </source>
</evidence>
<evidence type="ECO:0000256" key="9">
    <source>
        <dbReference type="ARBA" id="ARBA00042660"/>
    </source>
</evidence>
<evidence type="ECO:0000256" key="10">
    <source>
        <dbReference type="RuleBase" id="RU362125"/>
    </source>
</evidence>
<protein>
    <recommendedName>
        <fullName evidence="8">Acyl-[acyl-carrier-protein] dehydrogenase MbtN</fullName>
    </recommendedName>
    <alternativeName>
        <fullName evidence="9">Mycobactin synthase protein N</fullName>
    </alternativeName>
</protein>